<feature type="transmembrane region" description="Helical" evidence="3">
    <location>
        <begin position="327"/>
        <end position="349"/>
    </location>
</feature>
<feature type="transmembrane region" description="Helical" evidence="3">
    <location>
        <begin position="154"/>
        <end position="174"/>
    </location>
</feature>
<evidence type="ECO:0000313" key="4">
    <source>
        <dbReference type="EMBL" id="OGG03329.1"/>
    </source>
</evidence>
<feature type="transmembrane region" description="Helical" evidence="3">
    <location>
        <begin position="387"/>
        <end position="405"/>
    </location>
</feature>
<evidence type="ECO:0000313" key="5">
    <source>
        <dbReference type="Proteomes" id="UP000179129"/>
    </source>
</evidence>
<evidence type="ECO:0000256" key="1">
    <source>
        <dbReference type="ARBA" id="ARBA00022737"/>
    </source>
</evidence>
<dbReference type="Gene3D" id="1.25.40.10">
    <property type="entry name" value="Tetratricopeptide repeat domain"/>
    <property type="match status" value="2"/>
</dbReference>
<evidence type="ECO:0000256" key="2">
    <source>
        <dbReference type="ARBA" id="ARBA00022803"/>
    </source>
</evidence>
<keyword evidence="3" id="KW-0812">Transmembrane</keyword>
<keyword evidence="3" id="KW-0472">Membrane</keyword>
<feature type="transmembrane region" description="Helical" evidence="3">
    <location>
        <begin position="186"/>
        <end position="212"/>
    </location>
</feature>
<accession>A0A1F5YT33</accession>
<dbReference type="STRING" id="1817867.A3F83_09685"/>
<organism evidence="4 5">
    <name type="scientific">Candidatus Glassbacteria bacterium RIFCSPLOWO2_12_FULL_58_11</name>
    <dbReference type="NCBI Taxonomy" id="1817867"/>
    <lineage>
        <taxon>Bacteria</taxon>
        <taxon>Candidatus Glassiibacteriota</taxon>
    </lineage>
</organism>
<feature type="transmembrane region" description="Helical" evidence="3">
    <location>
        <begin position="232"/>
        <end position="254"/>
    </location>
</feature>
<sequence>MNNNDSAEKASGFTGWIPAVLILLAVVAIYGQSLWFGYVNYDDALILDKRWIAYRQLDWQGLWKIFLPHEMATYQPLRDLAFALVYRFSGTNPFGYHLFNVLLYLANLLAVFYLFRILLPYFTALDRRASSFWAGLAALWFAVHPVHVESVAWMVANKELLAGLFYFLSMICYVKSHREGFRAGFYLLSFIFLLLGLLSKPSVAALPLVLIAFELLGRKPDTRARDIILRSLPYLVLIAAAAGYYLFYTSAFVGRLLQGSLRIHLLTLSSVLAKYVLNLLLPVNLCNSYPPPFFSGSYNWHLAVFLGIDLLLAAALAFALRRKQKGLAFAILFFLLNLIPVSGIFPIAIFMADRYLYLSSFGFVLAGVLVLVRVFGTWSGPAAARRIFATAAAGALIFLTFLSAVRCRDWKDALTLWTAAVRTYPNYQYNYYGLANSYAQAGMQDQALETYLKTNMFKENFSADYYIARIYDVKGDSVEAEKYYRRVEALYEDEMLEQQWDVITAVYERLGLKDKLAGQLVENSRILKNYPERIMTIASKLANLGQVQKAVEALEGSIDAAPPSAGMRTALAAMLARLGDLAGALKAAQEARAKGENSVTLDLLEADLRFNSGDWRQAVGLYEAAGWEKLSARQKERLAASYFN</sequence>
<feature type="transmembrane region" description="Helical" evidence="3">
    <location>
        <begin position="131"/>
        <end position="148"/>
    </location>
</feature>
<protein>
    <recommendedName>
        <fullName evidence="6">Glycosyltransferase RgtA/B/C/D-like domain-containing protein</fullName>
    </recommendedName>
</protein>
<feature type="transmembrane region" description="Helical" evidence="3">
    <location>
        <begin position="355"/>
        <end position="375"/>
    </location>
</feature>
<reference evidence="4 5" key="1">
    <citation type="journal article" date="2016" name="Nat. Commun.">
        <title>Thousands of microbial genomes shed light on interconnected biogeochemical processes in an aquifer system.</title>
        <authorList>
            <person name="Anantharaman K."/>
            <person name="Brown C.T."/>
            <person name="Hug L.A."/>
            <person name="Sharon I."/>
            <person name="Castelle C.J."/>
            <person name="Probst A.J."/>
            <person name="Thomas B.C."/>
            <person name="Singh A."/>
            <person name="Wilkins M.J."/>
            <person name="Karaoz U."/>
            <person name="Brodie E.L."/>
            <person name="Williams K.H."/>
            <person name="Hubbard S.S."/>
            <person name="Banfield J.F."/>
        </authorList>
    </citation>
    <scope>NUCLEOTIDE SEQUENCE [LARGE SCALE GENOMIC DNA]</scope>
</reference>
<proteinExistence type="predicted"/>
<dbReference type="AlphaFoldDB" id="A0A1F5YT33"/>
<feature type="transmembrane region" description="Helical" evidence="3">
    <location>
        <begin position="300"/>
        <end position="320"/>
    </location>
</feature>
<dbReference type="Proteomes" id="UP000179129">
    <property type="component" value="Unassembled WGS sequence"/>
</dbReference>
<dbReference type="EMBL" id="MFIX01000150">
    <property type="protein sequence ID" value="OGG03329.1"/>
    <property type="molecule type" value="Genomic_DNA"/>
</dbReference>
<dbReference type="PANTHER" id="PTHR44227">
    <property type="match status" value="1"/>
</dbReference>
<feature type="non-terminal residue" evidence="4">
    <location>
        <position position="644"/>
    </location>
</feature>
<dbReference type="PANTHER" id="PTHR44227:SF3">
    <property type="entry name" value="PROTEIN O-MANNOSYL-TRANSFERASE TMTC4"/>
    <property type="match status" value="1"/>
</dbReference>
<keyword evidence="3" id="KW-1133">Transmembrane helix</keyword>
<gene>
    <name evidence="4" type="ORF">A3F83_09685</name>
</gene>
<keyword evidence="2" id="KW-0802">TPR repeat</keyword>
<feature type="transmembrane region" description="Helical" evidence="3">
    <location>
        <begin position="94"/>
        <end position="119"/>
    </location>
</feature>
<name>A0A1F5YT33_9BACT</name>
<comment type="caution">
    <text evidence="4">The sequence shown here is derived from an EMBL/GenBank/DDBJ whole genome shotgun (WGS) entry which is preliminary data.</text>
</comment>
<feature type="transmembrane region" description="Helical" evidence="3">
    <location>
        <begin position="12"/>
        <end position="31"/>
    </location>
</feature>
<evidence type="ECO:0008006" key="6">
    <source>
        <dbReference type="Google" id="ProtNLM"/>
    </source>
</evidence>
<keyword evidence="1" id="KW-0677">Repeat</keyword>
<dbReference type="SUPFAM" id="SSF48452">
    <property type="entry name" value="TPR-like"/>
    <property type="match status" value="1"/>
</dbReference>
<dbReference type="InterPro" id="IPR052346">
    <property type="entry name" value="O-mannosyl-transferase_TMTC"/>
</dbReference>
<dbReference type="InterPro" id="IPR011990">
    <property type="entry name" value="TPR-like_helical_dom_sf"/>
</dbReference>
<feature type="transmembrane region" description="Helical" evidence="3">
    <location>
        <begin position="261"/>
        <end position="280"/>
    </location>
</feature>
<evidence type="ECO:0000256" key="3">
    <source>
        <dbReference type="SAM" id="Phobius"/>
    </source>
</evidence>